<dbReference type="InterPro" id="IPR011990">
    <property type="entry name" value="TPR-like_helical_dom_sf"/>
</dbReference>
<evidence type="ECO:0000313" key="1">
    <source>
        <dbReference type="EMBL" id="MPN54991.1"/>
    </source>
</evidence>
<proteinExistence type="predicted"/>
<gene>
    <name evidence="1" type="ORF">SDC9_202670</name>
</gene>
<protein>
    <submittedName>
        <fullName evidence="1">Uncharacterized protein</fullName>
    </submittedName>
</protein>
<dbReference type="AlphaFoldDB" id="A0A645IUA4"/>
<comment type="caution">
    <text evidence="1">The sequence shown here is derived from an EMBL/GenBank/DDBJ whole genome shotgun (WGS) entry which is preliminary data.</text>
</comment>
<dbReference type="Gene3D" id="1.25.40.10">
    <property type="entry name" value="Tetratricopeptide repeat domain"/>
    <property type="match status" value="1"/>
</dbReference>
<sequence>MDDLKILSGDTRTSNGAEAKYLLAAVYFDQGNYSNAEKEVLDFAKKNTPYQYWLARSFIVLSDVHIKQNNDFQAKQYLLSLQRNYKVNDDVQGMISSRLASISQREKSKVIN</sequence>
<name>A0A645IUA4_9ZZZZ</name>
<organism evidence="1">
    <name type="scientific">bioreactor metagenome</name>
    <dbReference type="NCBI Taxonomy" id="1076179"/>
    <lineage>
        <taxon>unclassified sequences</taxon>
        <taxon>metagenomes</taxon>
        <taxon>ecological metagenomes</taxon>
    </lineage>
</organism>
<dbReference type="EMBL" id="VSSQ01123762">
    <property type="protein sequence ID" value="MPN54991.1"/>
    <property type="molecule type" value="Genomic_DNA"/>
</dbReference>
<accession>A0A645IUA4</accession>
<reference evidence="1" key="1">
    <citation type="submission" date="2019-08" db="EMBL/GenBank/DDBJ databases">
        <authorList>
            <person name="Kucharzyk K."/>
            <person name="Murdoch R.W."/>
            <person name="Higgins S."/>
            <person name="Loffler F."/>
        </authorList>
    </citation>
    <scope>NUCLEOTIDE SEQUENCE</scope>
</reference>